<dbReference type="InParanoid" id="D2VR03"/>
<keyword evidence="2" id="KW-0812">Transmembrane</keyword>
<dbReference type="VEuPathDB" id="AmoebaDB:NAEGRDRAFT_80920"/>
<evidence type="ECO:0000256" key="1">
    <source>
        <dbReference type="SAM" id="MobiDB-lite"/>
    </source>
</evidence>
<feature type="transmembrane region" description="Helical" evidence="2">
    <location>
        <begin position="451"/>
        <end position="476"/>
    </location>
</feature>
<dbReference type="OMA" id="GRTWQKK"/>
<keyword evidence="3" id="KW-0732">Signal</keyword>
<feature type="transmembrane region" description="Helical" evidence="2">
    <location>
        <begin position="157"/>
        <end position="180"/>
    </location>
</feature>
<accession>D2VR03</accession>
<protein>
    <submittedName>
        <fullName evidence="4">Uncharacterized protein</fullName>
    </submittedName>
</protein>
<keyword evidence="2" id="KW-1133">Transmembrane helix</keyword>
<evidence type="ECO:0000313" key="5">
    <source>
        <dbReference type="Proteomes" id="UP000006671"/>
    </source>
</evidence>
<organism evidence="5">
    <name type="scientific">Naegleria gruberi</name>
    <name type="common">Amoeba</name>
    <dbReference type="NCBI Taxonomy" id="5762"/>
    <lineage>
        <taxon>Eukaryota</taxon>
        <taxon>Discoba</taxon>
        <taxon>Heterolobosea</taxon>
        <taxon>Tetramitia</taxon>
        <taxon>Eutetramitia</taxon>
        <taxon>Vahlkampfiidae</taxon>
        <taxon>Naegleria</taxon>
    </lineage>
</organism>
<feature type="compositionally biased region" description="Polar residues" evidence="1">
    <location>
        <begin position="237"/>
        <end position="259"/>
    </location>
</feature>
<keyword evidence="5" id="KW-1185">Reference proteome</keyword>
<name>D2VR03_NAEGR</name>
<feature type="transmembrane region" description="Helical" evidence="2">
    <location>
        <begin position="604"/>
        <end position="629"/>
    </location>
</feature>
<feature type="signal peptide" evidence="3">
    <location>
        <begin position="1"/>
        <end position="25"/>
    </location>
</feature>
<feature type="chain" id="PRO_5003038650" evidence="3">
    <location>
        <begin position="26"/>
        <end position="654"/>
    </location>
</feature>
<feature type="transmembrane region" description="Helical" evidence="2">
    <location>
        <begin position="81"/>
        <end position="107"/>
    </location>
</feature>
<feature type="compositionally biased region" description="Low complexity" evidence="1">
    <location>
        <begin position="260"/>
        <end position="272"/>
    </location>
</feature>
<gene>
    <name evidence="4" type="ORF">NAEGRDRAFT_80920</name>
</gene>
<dbReference type="KEGG" id="ngr:NAEGRDRAFT_80920"/>
<proteinExistence type="predicted"/>
<evidence type="ECO:0000256" key="3">
    <source>
        <dbReference type="SAM" id="SignalP"/>
    </source>
</evidence>
<dbReference type="EMBL" id="GG738890">
    <property type="protein sequence ID" value="EFC40726.1"/>
    <property type="molecule type" value="Genomic_DNA"/>
</dbReference>
<feature type="transmembrane region" description="Helical" evidence="2">
    <location>
        <begin position="570"/>
        <end position="592"/>
    </location>
</feature>
<dbReference type="PROSITE" id="PS51257">
    <property type="entry name" value="PROKAR_LIPOPROTEIN"/>
    <property type="match status" value="1"/>
</dbReference>
<sequence>MKQFLTSVLALLLTVVLLLVMVVSCHDAADSIMNGKFISISSSFEYYQDTPYNVTSTIYDFTNISEVNNTFLYTYGSEIGFLNYGIAFQVISLIFEFILIAMSATPLISKKGRTWQKKVLLACCLSASVMEFAAQPFDVLKVFHPVQDKSIGNVGVLILPVFLAKLQFHSIFGIFVYLFFHINRIILTIAERINTKKKREEMKEHYKKAILQAIASKKPSLPVSNNLHERERPRSASMDSVHSGTHLINGTTSSVPGSVNTTGTPGNKTPPNMFATISSPTSLTPSINSVSSPANDELWYMRKQTVSPTSNQTLIVPNVQLRSSLDIATSNAHPSVSTLAVSSSVSNSGELKPLTKNALLLPNNLPGSRRGSTASNISNFSDTSVSGLLVPNAKKYLFDPNISRERKNSNTSTNSQLSELEKTLALAVPTNSFYEKYPSSKLVKMIKFIKFSMIAVLVLDIIIGFLDIVVLGIFYLWDLVGPADTAFFATLDIYPLVALILAVILSFMMILFAFVNLAQVIGLTVALYLHPDHDDAIKSAILGHPLPSNAGSTGPLKVALESIEENRVRLVISSAVIISQLFVAVFVAMYPILYHSMMIQGMSFLFQIIYYFGRRIGTFGAILTIYMLYSPFFHMYHSITKIATTKNKRILFFR</sequence>
<dbReference type="OrthoDB" id="10450184at2759"/>
<dbReference type="GeneID" id="8864473"/>
<evidence type="ECO:0000256" key="2">
    <source>
        <dbReference type="SAM" id="Phobius"/>
    </source>
</evidence>
<keyword evidence="2" id="KW-0472">Membrane</keyword>
<feature type="transmembrane region" description="Helical" evidence="2">
    <location>
        <begin position="496"/>
        <end position="529"/>
    </location>
</feature>
<reference evidence="4 5" key="1">
    <citation type="journal article" date="2010" name="Cell">
        <title>The genome of Naegleria gruberi illuminates early eukaryotic versatility.</title>
        <authorList>
            <person name="Fritz-Laylin L.K."/>
            <person name="Prochnik S.E."/>
            <person name="Ginger M.L."/>
            <person name="Dacks J.B."/>
            <person name="Carpenter M.L."/>
            <person name="Field M.C."/>
            <person name="Kuo A."/>
            <person name="Paredez A."/>
            <person name="Chapman J."/>
            <person name="Pham J."/>
            <person name="Shu S."/>
            <person name="Neupane R."/>
            <person name="Cipriano M."/>
            <person name="Mancuso J."/>
            <person name="Tu H."/>
            <person name="Salamov A."/>
            <person name="Lindquist E."/>
            <person name="Shapiro H."/>
            <person name="Lucas S."/>
            <person name="Grigoriev I.V."/>
            <person name="Cande W.Z."/>
            <person name="Fulton C."/>
            <person name="Rokhsar D.S."/>
            <person name="Dawson S.C."/>
        </authorList>
    </citation>
    <scope>NUCLEOTIDE SEQUENCE [LARGE SCALE GENOMIC DNA]</scope>
    <source>
        <strain evidence="4 5">NEG-M</strain>
    </source>
</reference>
<dbReference type="RefSeq" id="XP_002673470.1">
    <property type="nucleotide sequence ID" value="XM_002673424.1"/>
</dbReference>
<evidence type="ECO:0000313" key="4">
    <source>
        <dbReference type="EMBL" id="EFC40726.1"/>
    </source>
</evidence>
<dbReference type="Proteomes" id="UP000006671">
    <property type="component" value="Unassembled WGS sequence"/>
</dbReference>
<dbReference type="AlphaFoldDB" id="D2VR03"/>
<feature type="region of interest" description="Disordered" evidence="1">
    <location>
        <begin position="221"/>
        <end position="272"/>
    </location>
</feature>